<gene>
    <name evidence="7" type="primary">glf</name>
    <name evidence="7" type="ORF">FG486_06545</name>
</gene>
<keyword evidence="3" id="KW-0285">Flavoprotein</keyword>
<dbReference type="AlphaFoldDB" id="A0A7V8RCL4"/>
<keyword evidence="8" id="KW-1185">Reference proteome</keyword>
<proteinExistence type="inferred from homology"/>
<dbReference type="EMBL" id="VDES01000002">
    <property type="protein sequence ID" value="MBA1373992.1"/>
    <property type="molecule type" value="Genomic_DNA"/>
</dbReference>
<evidence type="ECO:0000313" key="7">
    <source>
        <dbReference type="EMBL" id="MBA1373992.1"/>
    </source>
</evidence>
<dbReference type="Pfam" id="PF13692">
    <property type="entry name" value="Glyco_trans_1_4"/>
    <property type="match status" value="1"/>
</dbReference>
<comment type="caution">
    <text evidence="7">The sequence shown here is derived from an EMBL/GenBank/DDBJ whole genome shotgun (WGS) entry which is preliminary data.</text>
</comment>
<evidence type="ECO:0000256" key="1">
    <source>
        <dbReference type="ARBA" id="ARBA00001974"/>
    </source>
</evidence>
<organism evidence="7 8">
    <name type="scientific">Sphingomonas ursincola</name>
    <dbReference type="NCBI Taxonomy" id="56361"/>
    <lineage>
        <taxon>Bacteria</taxon>
        <taxon>Pseudomonadati</taxon>
        <taxon>Pseudomonadota</taxon>
        <taxon>Alphaproteobacteria</taxon>
        <taxon>Sphingomonadales</taxon>
        <taxon>Sphingomonadaceae</taxon>
        <taxon>Sphingomonas</taxon>
    </lineage>
</organism>
<evidence type="ECO:0000313" key="8">
    <source>
        <dbReference type="Proteomes" id="UP000589292"/>
    </source>
</evidence>
<evidence type="ECO:0000259" key="6">
    <source>
        <dbReference type="Pfam" id="PF03275"/>
    </source>
</evidence>
<evidence type="ECO:0000256" key="5">
    <source>
        <dbReference type="ARBA" id="ARBA00023235"/>
    </source>
</evidence>
<dbReference type="EC" id="5.4.99.9" evidence="7"/>
<comment type="similarity">
    <text evidence="2">Belongs to the UDP-galactopyranose/dTDP-fucopyranose mutase family.</text>
</comment>
<name>A0A7V8RCL4_9SPHN</name>
<evidence type="ECO:0000256" key="2">
    <source>
        <dbReference type="ARBA" id="ARBA00009321"/>
    </source>
</evidence>
<dbReference type="Proteomes" id="UP000589292">
    <property type="component" value="Unassembled WGS sequence"/>
</dbReference>
<dbReference type="PANTHER" id="PTHR21197:SF0">
    <property type="entry name" value="UDP-GALACTOPYRANOSE MUTASE"/>
    <property type="match status" value="1"/>
</dbReference>
<protein>
    <submittedName>
        <fullName evidence="7">UDP-galactopyranose mutase</fullName>
        <ecNumber evidence="7">5.4.99.9</ecNumber>
    </submittedName>
</protein>
<dbReference type="GO" id="GO:0050660">
    <property type="term" value="F:flavin adenine dinucleotide binding"/>
    <property type="evidence" value="ECO:0007669"/>
    <property type="project" value="TreeGrafter"/>
</dbReference>
<dbReference type="PANTHER" id="PTHR21197">
    <property type="entry name" value="UDP-GALACTOPYRANOSE MUTASE"/>
    <property type="match status" value="1"/>
</dbReference>
<evidence type="ECO:0000256" key="4">
    <source>
        <dbReference type="ARBA" id="ARBA00022827"/>
    </source>
</evidence>
<dbReference type="GO" id="GO:0008767">
    <property type="term" value="F:UDP-galactopyranose mutase activity"/>
    <property type="evidence" value="ECO:0007669"/>
    <property type="project" value="UniProtKB-EC"/>
</dbReference>
<dbReference type="SUPFAM" id="SSF54373">
    <property type="entry name" value="FAD-linked reductases, C-terminal domain"/>
    <property type="match status" value="1"/>
</dbReference>
<dbReference type="Pfam" id="PF03275">
    <property type="entry name" value="GLF"/>
    <property type="match status" value="1"/>
</dbReference>
<reference evidence="7 8" key="1">
    <citation type="journal article" date="1994" name="Int. J. Syst. Bacteriol.">
        <title>Phylogenetic positions of novel aerobic, bacteriochlorophyll a-containing bacteria and description of Roseococcus thiosulfatophilus gen. nov., sp. nov., Erythromicrobium ramosum gen. nov., sp. nov., and Erythrobacter litoralis sp. nov.</title>
        <authorList>
            <person name="Yurkov V."/>
            <person name="Stackebrandt E."/>
            <person name="Holmes A."/>
            <person name="Fuerst J.A."/>
            <person name="Hugenholtz P."/>
            <person name="Golecki J."/>
            <person name="Gad'on N."/>
            <person name="Gorlenko V.M."/>
            <person name="Kompantseva E.I."/>
            <person name="Drews G."/>
        </authorList>
    </citation>
    <scope>NUCLEOTIDE SEQUENCE [LARGE SCALE GENOMIC DNA]</scope>
    <source>
        <strain evidence="7 8">KR-99</strain>
    </source>
</reference>
<dbReference type="Pfam" id="PF13450">
    <property type="entry name" value="NAD_binding_8"/>
    <property type="match status" value="1"/>
</dbReference>
<feature type="domain" description="UDP-galactopyranose mutase C-terminal" evidence="6">
    <location>
        <begin position="510"/>
        <end position="707"/>
    </location>
</feature>
<dbReference type="SUPFAM" id="SSF53756">
    <property type="entry name" value="UDP-Glycosyltransferase/glycogen phosphorylase"/>
    <property type="match status" value="1"/>
</dbReference>
<dbReference type="NCBIfam" id="TIGR00031">
    <property type="entry name" value="UDP-GALP_mutase"/>
    <property type="match status" value="1"/>
</dbReference>
<keyword evidence="4" id="KW-0274">FAD</keyword>
<dbReference type="InterPro" id="IPR004379">
    <property type="entry name" value="UDP-GALP_mutase"/>
</dbReference>
<sequence length="742" mass="82986">MTRLAGQFDVTYWEEPRFDAACDAPRLDRSSVEGGVTRLVPVLPEGLDGTAIDRALGALLEAEVAGHRGPLVFWYYTPMMLAFSAGLQPDFTVYDCMDELANFAFAPADIAQREASLMARADLVLCGGRSLYEARRTRHPNVHCYPSGVDIAHFARDARTTAEPGDQAHLPRPRLGFYGVIDERMDLALLAELAALRPDWAFVMIGPVVKISPDDLPRAANIHWLGGRDYARLPDYAVHWDIALMPFALNASTRFISPTKTPEYMASGLPVVSTSIADVVATYGTLGSIRIAEDARGFVSACEALLGADSRTRAAWKAEAQTCLADKSWDGTVARIARQLQDGLFARQVARISSARPANRARHYDVLVVGAGFAGAVMAERIASGSGKSVLVIDKRPHIAGNAYDHHDDAGILVHKYGPHIFHTNSRDILDYLSRFTGWRPYEHRVLAYVDGQLVPMPINRTTLNALYGMNLETEEEAAAYLQSVAIDVGEVRNSRDTVVSQVGQDLYAKFFEGYTRKQWGVDPRELDKSVAARVPARTNTDDRYFTDAHQCMPDKGYTRMFRKMLNHPQIDVLTGQGYDDLPETISWEHLVWTGPIDEYFHHRLGHLPYRSLRFEHETLPQEQVQPVATVNYPDYDVPHTRITEFKHLTGQQAEVTSIMREYPADEGDPYYPVPNPAAQDMYRRYAALARDCPEVTFVGRLATYRYYNMDQIVGQALATWRRLDARWRLESLSALGVVAAE</sequence>
<accession>A0A7V8RCL4</accession>
<evidence type="ECO:0000256" key="3">
    <source>
        <dbReference type="ARBA" id="ARBA00022630"/>
    </source>
</evidence>
<comment type="cofactor">
    <cofactor evidence="1">
        <name>FAD</name>
        <dbReference type="ChEBI" id="CHEBI:57692"/>
    </cofactor>
</comment>
<dbReference type="Gene3D" id="3.40.50.2000">
    <property type="entry name" value="Glycogen Phosphorylase B"/>
    <property type="match status" value="1"/>
</dbReference>
<keyword evidence="5 7" id="KW-0413">Isomerase</keyword>
<dbReference type="InterPro" id="IPR015899">
    <property type="entry name" value="UDP-GalPyranose_mutase_C"/>
</dbReference>
<dbReference type="GO" id="GO:0005829">
    <property type="term" value="C:cytosol"/>
    <property type="evidence" value="ECO:0007669"/>
    <property type="project" value="TreeGrafter"/>
</dbReference>
<dbReference type="Gene3D" id="3.40.50.720">
    <property type="entry name" value="NAD(P)-binding Rossmann-like Domain"/>
    <property type="match status" value="3"/>
</dbReference>
<dbReference type="SUPFAM" id="SSF51971">
    <property type="entry name" value="Nucleotide-binding domain"/>
    <property type="match status" value="1"/>
</dbReference>